<comment type="caution">
    <text evidence="2">The sequence shown here is derived from an EMBL/GenBank/DDBJ whole genome shotgun (WGS) entry which is preliminary data.</text>
</comment>
<dbReference type="Proteomes" id="UP000735302">
    <property type="component" value="Unassembled WGS sequence"/>
</dbReference>
<evidence type="ECO:0000313" key="3">
    <source>
        <dbReference type="Proteomes" id="UP000735302"/>
    </source>
</evidence>
<feature type="compositionally biased region" description="Acidic residues" evidence="1">
    <location>
        <begin position="97"/>
        <end position="114"/>
    </location>
</feature>
<name>A0AAV4DPE2_9GAST</name>
<evidence type="ECO:0000256" key="1">
    <source>
        <dbReference type="SAM" id="MobiDB-lite"/>
    </source>
</evidence>
<reference evidence="2 3" key="1">
    <citation type="journal article" date="2021" name="Elife">
        <title>Chloroplast acquisition without the gene transfer in kleptoplastic sea slugs, Plakobranchus ocellatus.</title>
        <authorList>
            <person name="Maeda T."/>
            <person name="Takahashi S."/>
            <person name="Yoshida T."/>
            <person name="Shimamura S."/>
            <person name="Takaki Y."/>
            <person name="Nagai Y."/>
            <person name="Toyoda A."/>
            <person name="Suzuki Y."/>
            <person name="Arimoto A."/>
            <person name="Ishii H."/>
            <person name="Satoh N."/>
            <person name="Nishiyama T."/>
            <person name="Hasebe M."/>
            <person name="Maruyama T."/>
            <person name="Minagawa J."/>
            <person name="Obokata J."/>
            <person name="Shigenobu S."/>
        </authorList>
    </citation>
    <scope>NUCLEOTIDE SEQUENCE [LARGE SCALE GENOMIC DNA]</scope>
</reference>
<feature type="compositionally biased region" description="Basic and acidic residues" evidence="1">
    <location>
        <begin position="86"/>
        <end position="96"/>
    </location>
</feature>
<keyword evidence="3" id="KW-1185">Reference proteome</keyword>
<sequence>MQMSRRVRYLLSHLLSRIQAPPQRPGLTEGQKVSDHLFVDWLFAKTLTLRFAGTSLSRFQTSLPQYYGQNDDKDDEDDGNDDDNDDLKHDDDHDADTVDDNDEHVHDDDNEDDEDTTDVMMMIIKLLKIFALRMFISGKKVLHELKSIRKTTLERKERLQ</sequence>
<accession>A0AAV4DPE2</accession>
<protein>
    <submittedName>
        <fullName evidence="2">Uncharacterized protein</fullName>
    </submittedName>
</protein>
<feature type="region of interest" description="Disordered" evidence="1">
    <location>
        <begin position="62"/>
        <end position="114"/>
    </location>
</feature>
<gene>
    <name evidence="2" type="ORF">PoB_007243500</name>
</gene>
<feature type="compositionally biased region" description="Acidic residues" evidence="1">
    <location>
        <begin position="72"/>
        <end position="85"/>
    </location>
</feature>
<dbReference type="AlphaFoldDB" id="A0AAV4DPE2"/>
<evidence type="ECO:0000313" key="2">
    <source>
        <dbReference type="EMBL" id="GFO45930.1"/>
    </source>
</evidence>
<proteinExistence type="predicted"/>
<organism evidence="2 3">
    <name type="scientific">Plakobranchus ocellatus</name>
    <dbReference type="NCBI Taxonomy" id="259542"/>
    <lineage>
        <taxon>Eukaryota</taxon>
        <taxon>Metazoa</taxon>
        <taxon>Spiralia</taxon>
        <taxon>Lophotrochozoa</taxon>
        <taxon>Mollusca</taxon>
        <taxon>Gastropoda</taxon>
        <taxon>Heterobranchia</taxon>
        <taxon>Euthyneura</taxon>
        <taxon>Panpulmonata</taxon>
        <taxon>Sacoglossa</taxon>
        <taxon>Placobranchoidea</taxon>
        <taxon>Plakobranchidae</taxon>
        <taxon>Plakobranchus</taxon>
    </lineage>
</organism>
<dbReference type="EMBL" id="BLXT01008089">
    <property type="protein sequence ID" value="GFO45930.1"/>
    <property type="molecule type" value="Genomic_DNA"/>
</dbReference>